<keyword evidence="4 5" id="KW-0472">Membrane</keyword>
<dbReference type="Proteomes" id="UP000231259">
    <property type="component" value="Unassembled WGS sequence"/>
</dbReference>
<keyword evidence="3 5" id="KW-1133">Transmembrane helix</keyword>
<evidence type="ECO:0000256" key="4">
    <source>
        <dbReference type="ARBA" id="ARBA00023136"/>
    </source>
</evidence>
<dbReference type="EMBL" id="AWWI01000063">
    <property type="protein sequence ID" value="PIL20406.1"/>
    <property type="molecule type" value="Genomic_DNA"/>
</dbReference>
<keyword evidence="2 5" id="KW-0812">Transmembrane</keyword>
<proteinExistence type="predicted"/>
<organism evidence="7 8">
    <name type="scientific">Puniceibacterium antarcticum</name>
    <dbReference type="NCBI Taxonomy" id="1206336"/>
    <lineage>
        <taxon>Bacteria</taxon>
        <taxon>Pseudomonadati</taxon>
        <taxon>Pseudomonadota</taxon>
        <taxon>Alphaproteobacteria</taxon>
        <taxon>Rhodobacterales</taxon>
        <taxon>Paracoccaceae</taxon>
        <taxon>Puniceibacterium</taxon>
    </lineage>
</organism>
<dbReference type="Pfam" id="PF04893">
    <property type="entry name" value="Yip1"/>
    <property type="match status" value="1"/>
</dbReference>
<evidence type="ECO:0000256" key="3">
    <source>
        <dbReference type="ARBA" id="ARBA00022989"/>
    </source>
</evidence>
<dbReference type="AlphaFoldDB" id="A0A2G8RFN3"/>
<reference evidence="7 8" key="1">
    <citation type="submission" date="2013-09" db="EMBL/GenBank/DDBJ databases">
        <title>Genome sequencing of Phaeobacter antarcticus sp. nov. SM1211.</title>
        <authorList>
            <person name="Zhang X.-Y."/>
            <person name="Liu C."/>
            <person name="Chen X.-L."/>
            <person name="Xie B.-B."/>
            <person name="Qin Q.-L."/>
            <person name="Rong J.-C."/>
            <person name="Zhang Y.-Z."/>
        </authorList>
    </citation>
    <scope>NUCLEOTIDE SEQUENCE [LARGE SCALE GENOMIC DNA]</scope>
    <source>
        <strain evidence="7 8">SM1211</strain>
    </source>
</reference>
<feature type="transmembrane region" description="Helical" evidence="5">
    <location>
        <begin position="117"/>
        <end position="138"/>
    </location>
</feature>
<comment type="subcellular location">
    <subcellularLocation>
        <location evidence="1">Membrane</location>
        <topology evidence="1">Multi-pass membrane protein</topology>
    </subcellularLocation>
</comment>
<accession>A0A2G8RFN3</accession>
<evidence type="ECO:0000313" key="7">
    <source>
        <dbReference type="EMBL" id="PIL20406.1"/>
    </source>
</evidence>
<comment type="caution">
    <text evidence="7">The sequence shown here is derived from an EMBL/GenBank/DDBJ whole genome shotgun (WGS) entry which is preliminary data.</text>
</comment>
<evidence type="ECO:0000256" key="1">
    <source>
        <dbReference type="ARBA" id="ARBA00004141"/>
    </source>
</evidence>
<evidence type="ECO:0000259" key="6">
    <source>
        <dbReference type="Pfam" id="PF04893"/>
    </source>
</evidence>
<protein>
    <recommendedName>
        <fullName evidence="6">Yip1 domain-containing protein</fullName>
    </recommendedName>
</protein>
<evidence type="ECO:0000313" key="8">
    <source>
        <dbReference type="Proteomes" id="UP000231259"/>
    </source>
</evidence>
<gene>
    <name evidence="7" type="ORF">P775_09710</name>
</gene>
<sequence length="148" mass="15805">MRRKLASGPREDRALATLMAACALVFVSQWPALSRKAYLQGSELNELLAGALFGWIFLAPLLLYGLAAFSHLIAKVFGGTGSWFSARLALFWSLLAAMPLMLLNGLVAGFVGPGPGLNLVGAIWCAVFLWFWISCLVASERSSAGLSA</sequence>
<feature type="transmembrane region" description="Helical" evidence="5">
    <location>
        <begin position="89"/>
        <end position="111"/>
    </location>
</feature>
<dbReference type="InterPro" id="IPR006977">
    <property type="entry name" value="Yip1_dom"/>
</dbReference>
<feature type="transmembrane region" description="Helical" evidence="5">
    <location>
        <begin position="50"/>
        <end position="77"/>
    </location>
</feature>
<keyword evidence="8" id="KW-1185">Reference proteome</keyword>
<dbReference type="GO" id="GO:0016020">
    <property type="term" value="C:membrane"/>
    <property type="evidence" value="ECO:0007669"/>
    <property type="project" value="UniProtKB-SubCell"/>
</dbReference>
<name>A0A2G8RFN3_9RHOB</name>
<evidence type="ECO:0000256" key="5">
    <source>
        <dbReference type="SAM" id="Phobius"/>
    </source>
</evidence>
<feature type="domain" description="Yip1" evidence="6">
    <location>
        <begin position="15"/>
        <end position="136"/>
    </location>
</feature>
<evidence type="ECO:0000256" key="2">
    <source>
        <dbReference type="ARBA" id="ARBA00022692"/>
    </source>
</evidence>